<accession>A0A6A6UUM8</accession>
<gene>
    <name evidence="2" type="ORF">BT63DRAFT_367162</name>
</gene>
<feature type="transmembrane region" description="Helical" evidence="1">
    <location>
        <begin position="52"/>
        <end position="71"/>
    </location>
</feature>
<keyword evidence="3" id="KW-1185">Reference proteome</keyword>
<dbReference type="AlphaFoldDB" id="A0A6A6UUM8"/>
<evidence type="ECO:0000313" key="2">
    <source>
        <dbReference type="EMBL" id="KAF2675476.1"/>
    </source>
</evidence>
<protein>
    <submittedName>
        <fullName evidence="2">Putative membrane protein</fullName>
    </submittedName>
</protein>
<dbReference type="InterPro" id="IPR010721">
    <property type="entry name" value="UstE-like"/>
</dbReference>
<feature type="transmembrane region" description="Helical" evidence="1">
    <location>
        <begin position="175"/>
        <end position="195"/>
    </location>
</feature>
<organism evidence="2 3">
    <name type="scientific">Microthyrium microscopicum</name>
    <dbReference type="NCBI Taxonomy" id="703497"/>
    <lineage>
        <taxon>Eukaryota</taxon>
        <taxon>Fungi</taxon>
        <taxon>Dikarya</taxon>
        <taxon>Ascomycota</taxon>
        <taxon>Pezizomycotina</taxon>
        <taxon>Dothideomycetes</taxon>
        <taxon>Dothideomycetes incertae sedis</taxon>
        <taxon>Microthyriales</taxon>
        <taxon>Microthyriaceae</taxon>
        <taxon>Microthyrium</taxon>
    </lineage>
</organism>
<dbReference type="EMBL" id="MU004230">
    <property type="protein sequence ID" value="KAF2675476.1"/>
    <property type="molecule type" value="Genomic_DNA"/>
</dbReference>
<dbReference type="Pfam" id="PF06966">
    <property type="entry name" value="DUF1295"/>
    <property type="match status" value="1"/>
</dbReference>
<reference evidence="2" key="1">
    <citation type="journal article" date="2020" name="Stud. Mycol.">
        <title>101 Dothideomycetes genomes: a test case for predicting lifestyles and emergence of pathogens.</title>
        <authorList>
            <person name="Haridas S."/>
            <person name="Albert R."/>
            <person name="Binder M."/>
            <person name="Bloem J."/>
            <person name="Labutti K."/>
            <person name="Salamov A."/>
            <person name="Andreopoulos B."/>
            <person name="Baker S."/>
            <person name="Barry K."/>
            <person name="Bills G."/>
            <person name="Bluhm B."/>
            <person name="Cannon C."/>
            <person name="Castanera R."/>
            <person name="Culley D."/>
            <person name="Daum C."/>
            <person name="Ezra D."/>
            <person name="Gonzalez J."/>
            <person name="Henrissat B."/>
            <person name="Kuo A."/>
            <person name="Liang C."/>
            <person name="Lipzen A."/>
            <person name="Lutzoni F."/>
            <person name="Magnuson J."/>
            <person name="Mondo S."/>
            <person name="Nolan M."/>
            <person name="Ohm R."/>
            <person name="Pangilinan J."/>
            <person name="Park H.-J."/>
            <person name="Ramirez L."/>
            <person name="Alfaro M."/>
            <person name="Sun H."/>
            <person name="Tritt A."/>
            <person name="Yoshinaga Y."/>
            <person name="Zwiers L.-H."/>
            <person name="Turgeon B."/>
            <person name="Goodwin S."/>
            <person name="Spatafora J."/>
            <person name="Crous P."/>
            <person name="Grigoriev I."/>
        </authorList>
    </citation>
    <scope>NUCLEOTIDE SEQUENCE</scope>
    <source>
        <strain evidence="2">CBS 115976</strain>
    </source>
</reference>
<feature type="transmembrane region" description="Helical" evidence="1">
    <location>
        <begin position="237"/>
        <end position="260"/>
    </location>
</feature>
<name>A0A6A6UUM8_9PEZI</name>
<dbReference type="PANTHER" id="PTHR32251:SF17">
    <property type="entry name" value="STEROID 5-ALPHA REDUCTASE C-TERMINAL DOMAIN-CONTAINING PROTEIN"/>
    <property type="match status" value="1"/>
</dbReference>
<proteinExistence type="predicted"/>
<keyword evidence="1" id="KW-0472">Membrane</keyword>
<dbReference type="OrthoDB" id="201504at2759"/>
<feature type="transmembrane region" description="Helical" evidence="1">
    <location>
        <begin position="20"/>
        <end position="40"/>
    </location>
</feature>
<dbReference type="Gene3D" id="1.20.120.1630">
    <property type="match status" value="1"/>
</dbReference>
<evidence type="ECO:0000256" key="1">
    <source>
        <dbReference type="SAM" id="Phobius"/>
    </source>
</evidence>
<keyword evidence="1" id="KW-1133">Transmembrane helix</keyword>
<dbReference type="Proteomes" id="UP000799302">
    <property type="component" value="Unassembled WGS sequence"/>
</dbReference>
<dbReference type="GO" id="GO:0016020">
    <property type="term" value="C:membrane"/>
    <property type="evidence" value="ECO:0007669"/>
    <property type="project" value="TreeGrafter"/>
</dbReference>
<keyword evidence="1" id="KW-0812">Transmembrane</keyword>
<sequence length="324" mass="34773">MLSALLRATNFQSPLLRTLVPTVGAAFAIQGAFAIPSIIAQSERFYDLSGSLTYLSCTALSLALPVLRARAATASTLPWPSITASLLGKPLAQGGWWDWRQLALSAAVSVWATRLGTHLFSRITSDNGTDSRFDKIRTSPPSFLVAFFAQATWVSLNLLPIIALNALPPNTFAKLPLLTPFSVLGVALWISGFALEVAADAQKSKWVAEKKAKKHSEDFLTRGLWGKSRHPNYAGEIALWSGVAIAAASVLASGVGQAALGWTGVGGRLGACLLAGASPAFTTFLLTKVSGIPLSEKKYDGKYGKRKDYQEWKKNTPMLIPKIW</sequence>
<feature type="transmembrane region" description="Helical" evidence="1">
    <location>
        <begin position="142"/>
        <end position="163"/>
    </location>
</feature>
<dbReference type="PANTHER" id="PTHR32251">
    <property type="entry name" value="3-OXO-5-ALPHA-STEROID 4-DEHYDROGENASE"/>
    <property type="match status" value="1"/>
</dbReference>
<feature type="transmembrane region" description="Helical" evidence="1">
    <location>
        <begin position="266"/>
        <end position="287"/>
    </location>
</feature>
<dbReference type="PROSITE" id="PS50244">
    <property type="entry name" value="S5A_REDUCTASE"/>
    <property type="match status" value="1"/>
</dbReference>
<evidence type="ECO:0000313" key="3">
    <source>
        <dbReference type="Proteomes" id="UP000799302"/>
    </source>
</evidence>